<accession>A0A7T8K7G2</accession>
<proteinExistence type="predicted"/>
<organism evidence="1 2">
    <name type="scientific">Caligus rogercresseyi</name>
    <name type="common">Sea louse</name>
    <dbReference type="NCBI Taxonomy" id="217165"/>
    <lineage>
        <taxon>Eukaryota</taxon>
        <taxon>Metazoa</taxon>
        <taxon>Ecdysozoa</taxon>
        <taxon>Arthropoda</taxon>
        <taxon>Crustacea</taxon>
        <taxon>Multicrustacea</taxon>
        <taxon>Hexanauplia</taxon>
        <taxon>Copepoda</taxon>
        <taxon>Siphonostomatoida</taxon>
        <taxon>Caligidae</taxon>
        <taxon>Caligus</taxon>
    </lineage>
</organism>
<sequence>MKKNPGVVRVFSDEKFWVVDQGRNAQNDGYLALSPHDVPLSTGPSTQLEP</sequence>
<gene>
    <name evidence="1" type="ORF">FKW44_009595</name>
</gene>
<reference evidence="2" key="1">
    <citation type="submission" date="2021-01" db="EMBL/GenBank/DDBJ databases">
        <title>Caligus Genome Assembly.</title>
        <authorList>
            <person name="Gallardo-Escarate C."/>
        </authorList>
    </citation>
    <scope>NUCLEOTIDE SEQUENCE [LARGE SCALE GENOMIC DNA]</scope>
</reference>
<evidence type="ECO:0000313" key="1">
    <source>
        <dbReference type="EMBL" id="QQP49073.1"/>
    </source>
</evidence>
<protein>
    <submittedName>
        <fullName evidence="1">Uncharacterized protein</fullName>
    </submittedName>
</protein>
<dbReference type="AlphaFoldDB" id="A0A7T8K7G2"/>
<keyword evidence="2" id="KW-1185">Reference proteome</keyword>
<dbReference type="EMBL" id="CP045895">
    <property type="protein sequence ID" value="QQP49073.1"/>
    <property type="molecule type" value="Genomic_DNA"/>
</dbReference>
<evidence type="ECO:0000313" key="2">
    <source>
        <dbReference type="Proteomes" id="UP000595437"/>
    </source>
</evidence>
<dbReference type="Proteomes" id="UP000595437">
    <property type="component" value="Chromosome 6"/>
</dbReference>
<name>A0A7T8K7G2_CALRO</name>